<feature type="domain" description="DUF2344" evidence="2">
    <location>
        <begin position="27"/>
        <end position="179"/>
    </location>
</feature>
<reference evidence="3 4" key="1">
    <citation type="submission" date="2019-02" db="EMBL/GenBank/DDBJ databases">
        <title>Deep-cultivation of Planctomycetes and their phenomic and genomic characterization uncovers novel biology.</title>
        <authorList>
            <person name="Wiegand S."/>
            <person name="Jogler M."/>
            <person name="Boedeker C."/>
            <person name="Pinto D."/>
            <person name="Vollmers J."/>
            <person name="Rivas-Marin E."/>
            <person name="Kohn T."/>
            <person name="Peeters S.H."/>
            <person name="Heuer A."/>
            <person name="Rast P."/>
            <person name="Oberbeckmann S."/>
            <person name="Bunk B."/>
            <person name="Jeske O."/>
            <person name="Meyerdierks A."/>
            <person name="Storesund J.E."/>
            <person name="Kallscheuer N."/>
            <person name="Luecker S."/>
            <person name="Lage O.M."/>
            <person name="Pohl T."/>
            <person name="Merkel B.J."/>
            <person name="Hornburger P."/>
            <person name="Mueller R.-W."/>
            <person name="Bruemmer F."/>
            <person name="Labrenz M."/>
            <person name="Spormann A.M."/>
            <person name="Op Den Camp H."/>
            <person name="Overmann J."/>
            <person name="Amann R."/>
            <person name="Jetten M.S.M."/>
            <person name="Mascher T."/>
            <person name="Medema M.H."/>
            <person name="Devos D.P."/>
            <person name="Kaster A.-K."/>
            <person name="Ovreas L."/>
            <person name="Rohde M."/>
            <person name="Galperin M.Y."/>
            <person name="Jogler C."/>
        </authorList>
    </citation>
    <scope>NUCLEOTIDE SEQUENCE [LARGE SCALE GENOMIC DNA]</scope>
    <source>
        <strain evidence="3 4">CA85</strain>
    </source>
</reference>
<evidence type="ECO:0000313" key="3">
    <source>
        <dbReference type="EMBL" id="TWT67345.1"/>
    </source>
</evidence>
<feature type="compositionally biased region" description="Polar residues" evidence="1">
    <location>
        <begin position="10"/>
        <end position="20"/>
    </location>
</feature>
<protein>
    <recommendedName>
        <fullName evidence="2">DUF2344 domain-containing protein</fullName>
    </recommendedName>
</protein>
<accession>A0A5C5XZG7</accession>
<name>A0A5C5XZG7_9BACT</name>
<dbReference type="Proteomes" id="UP000318053">
    <property type="component" value="Unassembled WGS sequence"/>
</dbReference>
<dbReference type="InterPro" id="IPR018768">
    <property type="entry name" value="DUF2344"/>
</dbReference>
<organism evidence="3 4">
    <name type="scientific">Allorhodopirellula solitaria</name>
    <dbReference type="NCBI Taxonomy" id="2527987"/>
    <lineage>
        <taxon>Bacteria</taxon>
        <taxon>Pseudomonadati</taxon>
        <taxon>Planctomycetota</taxon>
        <taxon>Planctomycetia</taxon>
        <taxon>Pirellulales</taxon>
        <taxon>Pirellulaceae</taxon>
        <taxon>Allorhodopirellula</taxon>
    </lineage>
</organism>
<gene>
    <name evidence="3" type="ORF">CA85_21950</name>
</gene>
<dbReference type="Pfam" id="PF10105">
    <property type="entry name" value="DUF2344"/>
    <property type="match status" value="1"/>
</dbReference>
<keyword evidence="4" id="KW-1185">Reference proteome</keyword>
<dbReference type="OrthoDB" id="9780488at2"/>
<evidence type="ECO:0000259" key="2">
    <source>
        <dbReference type="Pfam" id="PF10105"/>
    </source>
</evidence>
<dbReference type="NCBIfam" id="TIGR03936">
    <property type="entry name" value="sam_1_link_chp"/>
    <property type="match status" value="1"/>
</dbReference>
<dbReference type="EMBL" id="SJPK01000004">
    <property type="protein sequence ID" value="TWT67345.1"/>
    <property type="molecule type" value="Genomic_DNA"/>
</dbReference>
<comment type="caution">
    <text evidence="3">The sequence shown here is derived from an EMBL/GenBank/DDBJ whole genome shotgun (WGS) entry which is preliminary data.</text>
</comment>
<sequence length="240" mass="26998">MNRTRRHPRSNSNTSPNLQPVGTPRFRYRVRFAKTGLLRWISHRDLANLWERIGRRAELPFSMTEGFHPKPRMQFPSALSLGVESLDEVLDLELSEEWPADQLLERLQQDDQPGLTIQSVRQVDLADGKAQLAAMDYRVTLPEPWDDAEASRTAAAIETLSKQDIVSIERKGKTVTAHVATHIPVLDLQPDQLVARIVTADGASLKIQDILDLLGLSDWPERGATLIRTGMTLKGELEHS</sequence>
<dbReference type="RefSeq" id="WP_146391236.1">
    <property type="nucleotide sequence ID" value="NZ_SJPK01000004.1"/>
</dbReference>
<evidence type="ECO:0000256" key="1">
    <source>
        <dbReference type="SAM" id="MobiDB-lite"/>
    </source>
</evidence>
<proteinExistence type="predicted"/>
<dbReference type="AlphaFoldDB" id="A0A5C5XZG7"/>
<evidence type="ECO:0000313" key="4">
    <source>
        <dbReference type="Proteomes" id="UP000318053"/>
    </source>
</evidence>
<feature type="region of interest" description="Disordered" evidence="1">
    <location>
        <begin position="1"/>
        <end position="22"/>
    </location>
</feature>